<keyword evidence="8" id="KW-1185">Reference proteome</keyword>
<comment type="caution">
    <text evidence="7">The sequence shown here is derived from an EMBL/GenBank/DDBJ whole genome shotgun (WGS) entry which is preliminary data.</text>
</comment>
<dbReference type="Gene3D" id="3.40.630.30">
    <property type="match status" value="1"/>
</dbReference>
<dbReference type="Pfam" id="PF00583">
    <property type="entry name" value="Acetyltransf_1"/>
    <property type="match status" value="1"/>
</dbReference>
<evidence type="ECO:0000259" key="6">
    <source>
        <dbReference type="PROSITE" id="PS51186"/>
    </source>
</evidence>
<dbReference type="PANTHER" id="PTHR43420:SF44">
    <property type="entry name" value="ACETYLTRANSFERASE YPEA"/>
    <property type="match status" value="1"/>
</dbReference>
<comment type="function">
    <text evidence="5">Acetylates the N-terminal alanine of ribosomal protein bS18.</text>
</comment>
<dbReference type="EC" id="2.3.1.266" evidence="5"/>
<gene>
    <name evidence="7" type="primary">rimI</name>
    <name evidence="7" type="ORF">H9660_10725</name>
</gene>
<reference evidence="7 8" key="1">
    <citation type="submission" date="2020-08" db="EMBL/GenBank/DDBJ databases">
        <title>A Genomic Blueprint of the Chicken Gut Microbiome.</title>
        <authorList>
            <person name="Gilroy R."/>
            <person name="Ravi A."/>
            <person name="Getino M."/>
            <person name="Pursley I."/>
            <person name="Horton D.L."/>
            <person name="Alikhan N.-F."/>
            <person name="Baker D."/>
            <person name="Gharbi K."/>
            <person name="Hall N."/>
            <person name="Watson M."/>
            <person name="Adriaenssens E.M."/>
            <person name="Foster-Nyarko E."/>
            <person name="Jarju S."/>
            <person name="Secka A."/>
            <person name="Antonio M."/>
            <person name="Oren A."/>
            <person name="Chaudhuri R."/>
            <person name="La Ragione R.M."/>
            <person name="Hildebrand F."/>
            <person name="Pallen M.J."/>
        </authorList>
    </citation>
    <scope>NUCLEOTIDE SEQUENCE [LARGE SCALE GENOMIC DNA]</scope>
    <source>
        <strain evidence="7 8">Sa3CUN1</strain>
    </source>
</reference>
<comment type="catalytic activity">
    <reaction evidence="5">
        <text>N-terminal L-alanyl-[ribosomal protein bS18] + acetyl-CoA = N-terminal N(alpha)-acetyl-L-alanyl-[ribosomal protein bS18] + CoA + H(+)</text>
        <dbReference type="Rhea" id="RHEA:43756"/>
        <dbReference type="Rhea" id="RHEA-COMP:10676"/>
        <dbReference type="Rhea" id="RHEA-COMP:10677"/>
        <dbReference type="ChEBI" id="CHEBI:15378"/>
        <dbReference type="ChEBI" id="CHEBI:57287"/>
        <dbReference type="ChEBI" id="CHEBI:57288"/>
        <dbReference type="ChEBI" id="CHEBI:64718"/>
        <dbReference type="ChEBI" id="CHEBI:83683"/>
        <dbReference type="EC" id="2.3.1.266"/>
    </reaction>
</comment>
<feature type="domain" description="N-acetyltransferase" evidence="6">
    <location>
        <begin position="3"/>
        <end position="149"/>
    </location>
</feature>
<evidence type="ECO:0000256" key="4">
    <source>
        <dbReference type="ARBA" id="ARBA00023315"/>
    </source>
</evidence>
<keyword evidence="4" id="KW-0012">Acyltransferase</keyword>
<accession>A0ABR8Q5B9</accession>
<dbReference type="SUPFAM" id="SSF55729">
    <property type="entry name" value="Acyl-CoA N-acyltransferases (Nat)"/>
    <property type="match status" value="1"/>
</dbReference>
<keyword evidence="7" id="KW-0687">Ribonucleoprotein</keyword>
<dbReference type="CDD" id="cd04301">
    <property type="entry name" value="NAT_SF"/>
    <property type="match status" value="1"/>
</dbReference>
<protein>
    <recommendedName>
        <fullName evidence="5">[Ribosomal protein bS18]-alanine N-acetyltransferase</fullName>
        <ecNumber evidence="5">2.3.1.266</ecNumber>
    </recommendedName>
</protein>
<evidence type="ECO:0000313" key="7">
    <source>
        <dbReference type="EMBL" id="MBD7915617.1"/>
    </source>
</evidence>
<dbReference type="PANTHER" id="PTHR43420">
    <property type="entry name" value="ACETYLTRANSFERASE"/>
    <property type="match status" value="1"/>
</dbReference>
<evidence type="ECO:0000256" key="5">
    <source>
        <dbReference type="RuleBase" id="RU363094"/>
    </source>
</evidence>
<dbReference type="InterPro" id="IPR016181">
    <property type="entry name" value="Acyl_CoA_acyltransferase"/>
</dbReference>
<comment type="similarity">
    <text evidence="1 5">Belongs to the acetyltransferase family. RimI subfamily.</text>
</comment>
<dbReference type="PROSITE" id="PS51186">
    <property type="entry name" value="GNAT"/>
    <property type="match status" value="1"/>
</dbReference>
<name>A0ABR8Q5B9_9CLOT</name>
<dbReference type="InterPro" id="IPR000182">
    <property type="entry name" value="GNAT_dom"/>
</dbReference>
<dbReference type="Proteomes" id="UP000640335">
    <property type="component" value="Unassembled WGS sequence"/>
</dbReference>
<dbReference type="GO" id="GO:0005840">
    <property type="term" value="C:ribosome"/>
    <property type="evidence" value="ECO:0007669"/>
    <property type="project" value="UniProtKB-KW"/>
</dbReference>
<evidence type="ECO:0000256" key="3">
    <source>
        <dbReference type="ARBA" id="ARBA00022679"/>
    </source>
</evidence>
<comment type="subcellular location">
    <subcellularLocation>
        <location evidence="5">Cytoplasm</location>
    </subcellularLocation>
</comment>
<keyword evidence="7" id="KW-0689">Ribosomal protein</keyword>
<organism evidence="7 8">
    <name type="scientific">Clostridium gallinarum</name>
    <dbReference type="NCBI Taxonomy" id="2762246"/>
    <lineage>
        <taxon>Bacteria</taxon>
        <taxon>Bacillati</taxon>
        <taxon>Bacillota</taxon>
        <taxon>Clostridia</taxon>
        <taxon>Eubacteriales</taxon>
        <taxon>Clostridiaceae</taxon>
        <taxon>Clostridium</taxon>
    </lineage>
</organism>
<evidence type="ECO:0000256" key="1">
    <source>
        <dbReference type="ARBA" id="ARBA00005395"/>
    </source>
</evidence>
<keyword evidence="2 5" id="KW-0963">Cytoplasm</keyword>
<evidence type="ECO:0000256" key="2">
    <source>
        <dbReference type="ARBA" id="ARBA00022490"/>
    </source>
</evidence>
<dbReference type="InterPro" id="IPR006464">
    <property type="entry name" value="AcTrfase_RimI/Ard1"/>
</dbReference>
<dbReference type="NCBIfam" id="TIGR01575">
    <property type="entry name" value="rimI"/>
    <property type="match status" value="1"/>
</dbReference>
<dbReference type="InterPro" id="IPR050680">
    <property type="entry name" value="YpeA/RimI_acetyltransf"/>
</dbReference>
<dbReference type="RefSeq" id="WP_191750377.1">
    <property type="nucleotide sequence ID" value="NZ_JACSQZ010000038.1"/>
</dbReference>
<proteinExistence type="inferred from homology"/>
<keyword evidence="3" id="KW-0808">Transferase</keyword>
<dbReference type="EMBL" id="JACSQZ010000038">
    <property type="protein sequence ID" value="MBD7915617.1"/>
    <property type="molecule type" value="Genomic_DNA"/>
</dbReference>
<sequence length="151" mass="16869">MKIVYNLMNSSDIEGVFNISKSCFSTPWSLDSIKSELNNPLAKYIVAVDKDLDLVVGFIGAWIVVGEASITNIAVDKNYRKIGIGNKLLESLINLCSDLNCTLINLEVRESNLTAQNLYKKHGFIIDGVRKGYYEDNKENAILMTKTLTML</sequence>
<evidence type="ECO:0000313" key="8">
    <source>
        <dbReference type="Proteomes" id="UP000640335"/>
    </source>
</evidence>